<accession>A0ABU6UTA5</accession>
<keyword evidence="2" id="KW-1185">Reference proteome</keyword>
<gene>
    <name evidence="1" type="ORF">PIB30_078068</name>
</gene>
<dbReference type="EMBL" id="JASCZI010121897">
    <property type="protein sequence ID" value="MED6163238.1"/>
    <property type="molecule type" value="Genomic_DNA"/>
</dbReference>
<name>A0ABU6UTA5_9FABA</name>
<feature type="non-terminal residue" evidence="1">
    <location>
        <position position="114"/>
    </location>
</feature>
<dbReference type="Proteomes" id="UP001341840">
    <property type="component" value="Unassembled WGS sequence"/>
</dbReference>
<proteinExistence type="predicted"/>
<organism evidence="1 2">
    <name type="scientific">Stylosanthes scabra</name>
    <dbReference type="NCBI Taxonomy" id="79078"/>
    <lineage>
        <taxon>Eukaryota</taxon>
        <taxon>Viridiplantae</taxon>
        <taxon>Streptophyta</taxon>
        <taxon>Embryophyta</taxon>
        <taxon>Tracheophyta</taxon>
        <taxon>Spermatophyta</taxon>
        <taxon>Magnoliopsida</taxon>
        <taxon>eudicotyledons</taxon>
        <taxon>Gunneridae</taxon>
        <taxon>Pentapetalae</taxon>
        <taxon>rosids</taxon>
        <taxon>fabids</taxon>
        <taxon>Fabales</taxon>
        <taxon>Fabaceae</taxon>
        <taxon>Papilionoideae</taxon>
        <taxon>50 kb inversion clade</taxon>
        <taxon>dalbergioids sensu lato</taxon>
        <taxon>Dalbergieae</taxon>
        <taxon>Pterocarpus clade</taxon>
        <taxon>Stylosanthes</taxon>
    </lineage>
</organism>
<reference evidence="1 2" key="1">
    <citation type="journal article" date="2023" name="Plants (Basel)">
        <title>Bridging the Gap: Combining Genomics and Transcriptomics Approaches to Understand Stylosanthes scabra, an Orphan Legume from the Brazilian Caatinga.</title>
        <authorList>
            <person name="Ferreira-Neto J.R.C."/>
            <person name="da Silva M.D."/>
            <person name="Binneck E."/>
            <person name="de Melo N.F."/>
            <person name="da Silva R.H."/>
            <person name="de Melo A.L.T.M."/>
            <person name="Pandolfi V."/>
            <person name="Bustamante F.O."/>
            <person name="Brasileiro-Vidal A.C."/>
            <person name="Benko-Iseppon A.M."/>
        </authorList>
    </citation>
    <scope>NUCLEOTIDE SEQUENCE [LARGE SCALE GENOMIC DNA]</scope>
    <source>
        <tissue evidence="1">Leaves</tissue>
    </source>
</reference>
<evidence type="ECO:0000313" key="2">
    <source>
        <dbReference type="Proteomes" id="UP001341840"/>
    </source>
</evidence>
<protein>
    <submittedName>
        <fullName evidence="1">Uncharacterized protein</fullName>
    </submittedName>
</protein>
<comment type="caution">
    <text evidence="1">The sequence shown here is derived from an EMBL/GenBank/DDBJ whole genome shotgun (WGS) entry which is preliminary data.</text>
</comment>
<evidence type="ECO:0000313" key="1">
    <source>
        <dbReference type="EMBL" id="MED6163238.1"/>
    </source>
</evidence>
<sequence>MSSLSVVPLTMEEWLSSPVLRGRFLFFLEVDIFNDLAEELKQKGYSGDVVKADAEGCICGASGFLEEKMLSFNNTLFDTGFFRCLDICHIVFPEGEESPEKIKYQAVSPNESPL</sequence>